<organism evidence="2 3">
    <name type="scientific">Coniosporium apollinis (strain CBS 100218)</name>
    <name type="common">Rock-inhabiting black yeast</name>
    <dbReference type="NCBI Taxonomy" id="1168221"/>
    <lineage>
        <taxon>Eukaryota</taxon>
        <taxon>Fungi</taxon>
        <taxon>Dikarya</taxon>
        <taxon>Ascomycota</taxon>
        <taxon>Pezizomycotina</taxon>
        <taxon>Dothideomycetes</taxon>
        <taxon>Dothideomycetes incertae sedis</taxon>
        <taxon>Coniosporium</taxon>
    </lineage>
</organism>
<feature type="non-terminal residue" evidence="2">
    <location>
        <position position="1"/>
    </location>
</feature>
<dbReference type="GeneID" id="19906649"/>
<reference evidence="3" key="1">
    <citation type="submission" date="2012-06" db="EMBL/GenBank/DDBJ databases">
        <title>The genome sequence of Coniosporium apollinis CBS 100218.</title>
        <authorList>
            <consortium name="The Broad Institute Genome Sequencing Platform"/>
            <person name="Cuomo C."/>
            <person name="Gorbushina A."/>
            <person name="Noack S."/>
            <person name="Walker B."/>
            <person name="Young S.K."/>
            <person name="Zeng Q."/>
            <person name="Gargeya S."/>
            <person name="Fitzgerald M."/>
            <person name="Haas B."/>
            <person name="Abouelleil A."/>
            <person name="Alvarado L."/>
            <person name="Arachchi H.M."/>
            <person name="Berlin A.M."/>
            <person name="Chapman S.B."/>
            <person name="Goldberg J."/>
            <person name="Griggs A."/>
            <person name="Gujja S."/>
            <person name="Hansen M."/>
            <person name="Howarth C."/>
            <person name="Imamovic A."/>
            <person name="Larimer J."/>
            <person name="McCowan C."/>
            <person name="Montmayeur A."/>
            <person name="Murphy C."/>
            <person name="Neiman D."/>
            <person name="Pearson M."/>
            <person name="Priest M."/>
            <person name="Roberts A."/>
            <person name="Saif S."/>
            <person name="Shea T."/>
            <person name="Sisk P."/>
            <person name="Sykes S."/>
            <person name="Wortman J."/>
            <person name="Nusbaum C."/>
            <person name="Birren B."/>
        </authorList>
    </citation>
    <scope>NUCLEOTIDE SEQUENCE [LARGE SCALE GENOMIC DNA]</scope>
    <source>
        <strain evidence="3">CBS 100218</strain>
    </source>
</reference>
<feature type="region of interest" description="Disordered" evidence="1">
    <location>
        <begin position="158"/>
        <end position="187"/>
    </location>
</feature>
<feature type="region of interest" description="Disordered" evidence="1">
    <location>
        <begin position="1"/>
        <end position="23"/>
    </location>
</feature>
<name>R7Z7E2_CONA1</name>
<accession>R7Z7E2</accession>
<dbReference type="HOGENOM" id="CLU_1450927_0_0_1"/>
<gene>
    <name evidence="2" type="ORF">W97_09338</name>
</gene>
<dbReference type="RefSeq" id="XP_007785389.1">
    <property type="nucleotide sequence ID" value="XM_007787199.1"/>
</dbReference>
<feature type="compositionally biased region" description="Polar residues" evidence="1">
    <location>
        <begin position="1"/>
        <end position="18"/>
    </location>
</feature>
<sequence length="187" mass="19630">TSCSWHGRKSTSAGTSSRCSRDSTKLSAAKDYAGAENGAAAAKDLNATVPIVEDDTAVLTAEDNIAALTVEDHTAAPTTKTATAKVVVDLALLARDGRKDRKDSDHAKEVFVMPTKETAGGVRGSAHRIPEPGLTADKAVTVGETAVAVETAVETVDPRSRVLPPPSVFMHPPRSRSQERVQGFIAR</sequence>
<evidence type="ECO:0000256" key="1">
    <source>
        <dbReference type="SAM" id="MobiDB-lite"/>
    </source>
</evidence>
<keyword evidence="3" id="KW-1185">Reference proteome</keyword>
<dbReference type="EMBL" id="JH767671">
    <property type="protein sequence ID" value="EON70072.1"/>
    <property type="molecule type" value="Genomic_DNA"/>
</dbReference>
<evidence type="ECO:0000313" key="3">
    <source>
        <dbReference type="Proteomes" id="UP000016924"/>
    </source>
</evidence>
<proteinExistence type="predicted"/>
<dbReference type="AlphaFoldDB" id="R7Z7E2"/>
<protein>
    <submittedName>
        <fullName evidence="2">Uncharacterized protein</fullName>
    </submittedName>
</protein>
<evidence type="ECO:0000313" key="2">
    <source>
        <dbReference type="EMBL" id="EON70072.1"/>
    </source>
</evidence>
<dbReference type="Proteomes" id="UP000016924">
    <property type="component" value="Unassembled WGS sequence"/>
</dbReference>